<dbReference type="KEGG" id="lrs:PX52LOC_05006"/>
<dbReference type="Proteomes" id="UP000324974">
    <property type="component" value="Chromosome"/>
</dbReference>
<dbReference type="EMBL" id="CP042425">
    <property type="protein sequence ID" value="QEL17992.1"/>
    <property type="molecule type" value="Genomic_DNA"/>
</dbReference>
<dbReference type="OrthoDB" id="275037at2"/>
<keyword evidence="3" id="KW-1185">Reference proteome</keyword>
<feature type="transmembrane region" description="Helical" evidence="1">
    <location>
        <begin position="256"/>
        <end position="274"/>
    </location>
</feature>
<proteinExistence type="predicted"/>
<evidence type="ECO:0000313" key="2">
    <source>
        <dbReference type="EMBL" id="QEL17992.1"/>
    </source>
</evidence>
<protein>
    <submittedName>
        <fullName evidence="2">Uncharacterized protein</fullName>
    </submittedName>
</protein>
<keyword evidence="1" id="KW-0472">Membrane</keyword>
<accession>A0A5C1AJX0</accession>
<gene>
    <name evidence="2" type="ORF">PX52LOC_05006</name>
</gene>
<sequence length="277" mass="30345">MTDADLTMEQAVVVRMAMSPKIVARSAEIDFAAEEAIFSIAVKFGRRPAGVACPAAVFAYGIDRNRVAVVQVADRTDGSDDPPLAFHFLLLSRKVYAELGDPFAIADRYPANFDARGSLAQLAWPPEPLPRRSVVELRAMLKAGDSQWLLGATQALLDGAHVSLERLAPEPARVRGLWQMIPDRIRCDLWPTTFAFGGDLNFHVAVTPTAVPGHLSEEQTKDYPEGRYESAIQVAIETSDQAELDRLLARRPSAEMLRLAVAMILFAFAVAAVLKFL</sequence>
<evidence type="ECO:0000313" key="3">
    <source>
        <dbReference type="Proteomes" id="UP000324974"/>
    </source>
</evidence>
<keyword evidence="1" id="KW-1133">Transmembrane helix</keyword>
<dbReference type="AlphaFoldDB" id="A0A5C1AJX0"/>
<name>A0A5C1AJX0_9BACT</name>
<dbReference type="RefSeq" id="WP_149112535.1">
    <property type="nucleotide sequence ID" value="NZ_CP042425.1"/>
</dbReference>
<evidence type="ECO:0000256" key="1">
    <source>
        <dbReference type="SAM" id="Phobius"/>
    </source>
</evidence>
<organism evidence="2 3">
    <name type="scientific">Limnoglobus roseus</name>
    <dbReference type="NCBI Taxonomy" id="2598579"/>
    <lineage>
        <taxon>Bacteria</taxon>
        <taxon>Pseudomonadati</taxon>
        <taxon>Planctomycetota</taxon>
        <taxon>Planctomycetia</taxon>
        <taxon>Gemmatales</taxon>
        <taxon>Gemmataceae</taxon>
        <taxon>Limnoglobus</taxon>
    </lineage>
</organism>
<reference evidence="3" key="1">
    <citation type="submission" date="2019-08" db="EMBL/GenBank/DDBJ databases">
        <title>Limnoglobus roseus gen. nov., sp. nov., a novel freshwater planctomycete with a giant genome from the family Gemmataceae.</title>
        <authorList>
            <person name="Kulichevskaya I.S."/>
            <person name="Naumoff D.G."/>
            <person name="Miroshnikov K."/>
            <person name="Ivanova A."/>
            <person name="Philippov D.A."/>
            <person name="Hakobyan A."/>
            <person name="Rijpstra I.C."/>
            <person name="Sinninghe Damste J.S."/>
            <person name="Liesack W."/>
            <person name="Dedysh S.N."/>
        </authorList>
    </citation>
    <scope>NUCLEOTIDE SEQUENCE [LARGE SCALE GENOMIC DNA]</scope>
    <source>
        <strain evidence="3">PX52</strain>
    </source>
</reference>
<keyword evidence="1" id="KW-0812">Transmembrane</keyword>